<dbReference type="RefSeq" id="WP_135995819.1">
    <property type="nucleotide sequence ID" value="NZ_CP071057.1"/>
</dbReference>
<keyword evidence="3" id="KW-1185">Reference proteome</keyword>
<keyword evidence="1" id="KW-0812">Transmembrane</keyword>
<evidence type="ECO:0000313" key="2">
    <source>
        <dbReference type="EMBL" id="TGY89279.1"/>
    </source>
</evidence>
<accession>A0A4V3RY71</accession>
<keyword evidence="1" id="KW-1133">Transmembrane helix</keyword>
<dbReference type="EMBL" id="SRXW01000002">
    <property type="protein sequence ID" value="TGY89279.1"/>
    <property type="molecule type" value="Genomic_DNA"/>
</dbReference>
<reference evidence="2 3" key="1">
    <citation type="journal article" date="2017" name="Int. J. Syst. Evol. Microbiol.">
        <title>Marinicauda algicola sp. nov., isolated from a marine red alga Rhodosorus marinus.</title>
        <authorList>
            <person name="Jeong S.E."/>
            <person name="Jeon S.H."/>
            <person name="Chun B.H."/>
            <person name="Kim D.W."/>
            <person name="Jeon C.O."/>
        </authorList>
    </citation>
    <scope>NUCLEOTIDE SEQUENCE [LARGE SCALE GENOMIC DNA]</scope>
    <source>
        <strain evidence="2 3">JCM 31718</strain>
    </source>
</reference>
<gene>
    <name evidence="2" type="ORF">E5163_09175</name>
</gene>
<feature type="transmembrane region" description="Helical" evidence="1">
    <location>
        <begin position="20"/>
        <end position="40"/>
    </location>
</feature>
<sequence length="280" mass="31315">MSGLASVLNDSIGAGWIGNFLTEALILTGGAALGYAGTLWRRAVRMRTLRRAFGRNVTSPDKFFISVPLWSCKPGDRAVPRFARRSPAGERQELYGPDNTFAMEDILGGMLISDLLARYFKKPLKVLPDDQKLNWDGRTGILIGAQTANFHVASVVKVFGSTYPDDLLIDIEVHEENEDTKGKITFVDKTDGTVFRSDYQCEYALIQRLSNRFSEDHTGYIFILAGVHASGTYAACQYLRNRWKRFARRPGPAAVLLKMEYGHPETALAVREYWPQGQKA</sequence>
<dbReference type="AlphaFoldDB" id="A0A4V3RY71"/>
<protein>
    <submittedName>
        <fullName evidence="2">Uncharacterized protein</fullName>
    </submittedName>
</protein>
<name>A0A4V3RY71_9PROT</name>
<dbReference type="Proteomes" id="UP000308054">
    <property type="component" value="Unassembled WGS sequence"/>
</dbReference>
<organism evidence="2 3">
    <name type="scientific">Marinicauda algicola</name>
    <dbReference type="NCBI Taxonomy" id="2029849"/>
    <lineage>
        <taxon>Bacteria</taxon>
        <taxon>Pseudomonadati</taxon>
        <taxon>Pseudomonadota</taxon>
        <taxon>Alphaproteobacteria</taxon>
        <taxon>Maricaulales</taxon>
        <taxon>Maricaulaceae</taxon>
        <taxon>Marinicauda</taxon>
    </lineage>
</organism>
<evidence type="ECO:0000256" key="1">
    <source>
        <dbReference type="SAM" id="Phobius"/>
    </source>
</evidence>
<evidence type="ECO:0000313" key="3">
    <source>
        <dbReference type="Proteomes" id="UP000308054"/>
    </source>
</evidence>
<proteinExistence type="predicted"/>
<comment type="caution">
    <text evidence="2">The sequence shown here is derived from an EMBL/GenBank/DDBJ whole genome shotgun (WGS) entry which is preliminary data.</text>
</comment>
<keyword evidence="1" id="KW-0472">Membrane</keyword>